<dbReference type="Proteomes" id="UP000030758">
    <property type="component" value="Unassembled WGS sequence"/>
</dbReference>
<accession>A0A085NAC5</accession>
<organism evidence="1">
    <name type="scientific">Trichuris suis</name>
    <name type="common">pig whipworm</name>
    <dbReference type="NCBI Taxonomy" id="68888"/>
    <lineage>
        <taxon>Eukaryota</taxon>
        <taxon>Metazoa</taxon>
        <taxon>Ecdysozoa</taxon>
        <taxon>Nematoda</taxon>
        <taxon>Enoplea</taxon>
        <taxon>Dorylaimia</taxon>
        <taxon>Trichinellida</taxon>
        <taxon>Trichuridae</taxon>
        <taxon>Trichuris</taxon>
    </lineage>
</organism>
<reference evidence="1" key="1">
    <citation type="journal article" date="2014" name="Nat. Genet.">
        <title>Genome and transcriptome of the porcine whipworm Trichuris suis.</title>
        <authorList>
            <person name="Jex A.R."/>
            <person name="Nejsum P."/>
            <person name="Schwarz E.M."/>
            <person name="Hu L."/>
            <person name="Young N.D."/>
            <person name="Hall R.S."/>
            <person name="Korhonen P.K."/>
            <person name="Liao S."/>
            <person name="Thamsborg S."/>
            <person name="Xia J."/>
            <person name="Xu P."/>
            <person name="Wang S."/>
            <person name="Scheerlinck J.P."/>
            <person name="Hofmann A."/>
            <person name="Sternberg P.W."/>
            <person name="Wang J."/>
            <person name="Gasser R.B."/>
        </authorList>
    </citation>
    <scope>NUCLEOTIDE SEQUENCE [LARGE SCALE GENOMIC DNA]</scope>
    <source>
        <strain evidence="1">DCEP-RM93F</strain>
    </source>
</reference>
<dbReference type="AlphaFoldDB" id="A0A085NAC5"/>
<name>A0A085NAC5_9BILA</name>
<sequence>MLYCGVIQRYSDNTMHERRHQPDPNWALSRPVYIAFPDRGRWLPTDVQFLTGPYRLEAGHGTGANPG</sequence>
<dbReference type="EMBL" id="KL367525">
    <property type="protein sequence ID" value="KFD66421.1"/>
    <property type="molecule type" value="Genomic_DNA"/>
</dbReference>
<protein>
    <submittedName>
        <fullName evidence="1">Uncharacterized protein</fullName>
    </submittedName>
</protein>
<proteinExistence type="predicted"/>
<gene>
    <name evidence="1" type="ORF">M514_21451</name>
</gene>
<evidence type="ECO:0000313" key="1">
    <source>
        <dbReference type="EMBL" id="KFD66421.1"/>
    </source>
</evidence>